<feature type="compositionally biased region" description="Acidic residues" evidence="1">
    <location>
        <begin position="15"/>
        <end position="36"/>
    </location>
</feature>
<reference evidence="3" key="1">
    <citation type="submission" date="2016-10" db="EMBL/GenBank/DDBJ databases">
        <authorList>
            <person name="Varghese N."/>
            <person name="Submissions S."/>
        </authorList>
    </citation>
    <scope>NUCLEOTIDE SEQUENCE [LARGE SCALE GENOMIC DNA]</scope>
    <source>
        <strain evidence="3">CBMB127</strain>
    </source>
</reference>
<evidence type="ECO:0000313" key="3">
    <source>
        <dbReference type="Proteomes" id="UP000198629"/>
    </source>
</evidence>
<evidence type="ECO:0000313" key="2">
    <source>
        <dbReference type="EMBL" id="SDK68909.1"/>
    </source>
</evidence>
<keyword evidence="3" id="KW-1185">Reference proteome</keyword>
<dbReference type="RefSeq" id="WP_176755265.1">
    <property type="nucleotide sequence ID" value="NZ_FNFX01000004.1"/>
</dbReference>
<accession>A0A1G9DYJ2</accession>
<dbReference type="Proteomes" id="UP000198629">
    <property type="component" value="Unassembled WGS sequence"/>
</dbReference>
<proteinExistence type="predicted"/>
<dbReference type="AlphaFoldDB" id="A0A1G9DYJ2"/>
<dbReference type="STRING" id="492660.SAMN05192566_2061"/>
<sequence>MASDPGHIPAADLDIGVDPDDETVLDPDVEPDDETVENPTGGPVNYIPPEEL</sequence>
<dbReference type="EMBL" id="FNFX01000004">
    <property type="protein sequence ID" value="SDK68909.1"/>
    <property type="molecule type" value="Genomic_DNA"/>
</dbReference>
<organism evidence="2 3">
    <name type="scientific">Methylophilus rhizosphaerae</name>
    <dbReference type="NCBI Taxonomy" id="492660"/>
    <lineage>
        <taxon>Bacteria</taxon>
        <taxon>Pseudomonadati</taxon>
        <taxon>Pseudomonadota</taxon>
        <taxon>Betaproteobacteria</taxon>
        <taxon>Nitrosomonadales</taxon>
        <taxon>Methylophilaceae</taxon>
        <taxon>Methylophilus</taxon>
    </lineage>
</organism>
<name>A0A1G9DYJ2_9PROT</name>
<protein>
    <submittedName>
        <fullName evidence="2">Uncharacterized protein</fullName>
    </submittedName>
</protein>
<gene>
    <name evidence="2" type="ORF">SAMN05192566_2061</name>
</gene>
<evidence type="ECO:0000256" key="1">
    <source>
        <dbReference type="SAM" id="MobiDB-lite"/>
    </source>
</evidence>
<feature type="region of interest" description="Disordered" evidence="1">
    <location>
        <begin position="1"/>
        <end position="52"/>
    </location>
</feature>